<dbReference type="InterPro" id="IPR013894">
    <property type="entry name" value="RMI1_OB"/>
</dbReference>
<comment type="caution">
    <text evidence="6">The sequence shown here is derived from an EMBL/GenBank/DDBJ whole genome shotgun (WGS) entry which is preliminary data.</text>
</comment>
<dbReference type="PANTHER" id="PTHR13681">
    <property type="entry name" value="SURVIVAL OF MOTOR NEURON-RELATED-SPLICING FACTOR 30-RELATED"/>
    <property type="match status" value="1"/>
</dbReference>
<dbReference type="Proteomes" id="UP001370490">
    <property type="component" value="Unassembled WGS sequence"/>
</dbReference>
<evidence type="ECO:0000256" key="4">
    <source>
        <dbReference type="SAM" id="Phobius"/>
    </source>
</evidence>
<feature type="transmembrane region" description="Helical" evidence="4">
    <location>
        <begin position="28"/>
        <end position="48"/>
    </location>
</feature>
<feature type="compositionally biased region" description="Polar residues" evidence="3">
    <location>
        <begin position="226"/>
        <end position="240"/>
    </location>
</feature>
<feature type="domain" description="RecQ mediated genome instability protein 1 OB-fold" evidence="5">
    <location>
        <begin position="113"/>
        <end position="188"/>
    </location>
</feature>
<name>A0AAN8VWK6_9MAGN</name>
<keyword evidence="4" id="KW-0812">Transmembrane</keyword>
<dbReference type="AlphaFoldDB" id="A0AAN8VWK6"/>
<dbReference type="Pfam" id="PF08585">
    <property type="entry name" value="RMI1_N_C"/>
    <property type="match status" value="1"/>
</dbReference>
<feature type="region of interest" description="Disordered" evidence="3">
    <location>
        <begin position="200"/>
        <end position="269"/>
    </location>
</feature>
<gene>
    <name evidence="6" type="ORF">RJ641_026947</name>
</gene>
<protein>
    <submittedName>
        <fullName evidence="6">RecQ mediated genome instability protein 1, N-terminal</fullName>
    </submittedName>
</protein>
<sequence>MEGSSSSSEALLETLKKRGWSFEDTEQLYMTIPLTLTLILPLLSSIQLNPTSPTKSYNLSALNPCLILLFSANLLMFWVPKSFRVVYVFWVLVVIVNYVSSVRDISRSSIETESKASKRLLGLGLTDGHSDVIAIEYSYIPSLSDGIVPGTKICLENKVMVCSGIVCLNPKVITVLRGAVKSLYEEWQLNQKYSGLSRSSIRWSQEGERSGPRPFEKLQIGAPSHFSGSATKNLVKTGESSSREQIGDRQIDSSTDGKEDNGKTVSDIERTEGKLSCCEARTLQVAEADQADLQKLLQKMSKPNQQEWQHIGLRHRGKRNQEKREFLTLDEWGRRNAGGSLARGKIPDLSQDEELAWQLQHELDLQDHFTRNPREVDAKNLKMSMFNCGRDDGRTGSMSRGR</sequence>
<feature type="transmembrane region" description="Helical" evidence="4">
    <location>
        <begin position="60"/>
        <end position="79"/>
    </location>
</feature>
<dbReference type="EMBL" id="JBAMMX010000004">
    <property type="protein sequence ID" value="KAK6941570.1"/>
    <property type="molecule type" value="Genomic_DNA"/>
</dbReference>
<accession>A0AAN8VWK6</accession>
<dbReference type="GO" id="GO:0005634">
    <property type="term" value="C:nucleus"/>
    <property type="evidence" value="ECO:0007669"/>
    <property type="project" value="UniProtKB-SubCell"/>
</dbReference>
<feature type="non-terminal residue" evidence="6">
    <location>
        <position position="402"/>
    </location>
</feature>
<reference evidence="6 7" key="1">
    <citation type="submission" date="2023-12" db="EMBL/GenBank/DDBJ databases">
        <title>A high-quality genome assembly for Dillenia turbinata (Dilleniales).</title>
        <authorList>
            <person name="Chanderbali A."/>
        </authorList>
    </citation>
    <scope>NUCLEOTIDE SEQUENCE [LARGE SCALE GENOMIC DNA]</scope>
    <source>
        <strain evidence="6">LSX21</strain>
        <tissue evidence="6">Leaf</tissue>
    </source>
</reference>
<proteinExistence type="predicted"/>
<feature type="transmembrane region" description="Helical" evidence="4">
    <location>
        <begin position="85"/>
        <end position="102"/>
    </location>
</feature>
<dbReference type="Gene3D" id="2.40.50.770">
    <property type="entry name" value="RecQ-mediated genome instability protein Rmi1, C-terminal domain"/>
    <property type="match status" value="1"/>
</dbReference>
<dbReference type="InterPro" id="IPR042470">
    <property type="entry name" value="RMI1_N_C_sf"/>
</dbReference>
<evidence type="ECO:0000313" key="7">
    <source>
        <dbReference type="Proteomes" id="UP001370490"/>
    </source>
</evidence>
<keyword evidence="4" id="KW-0472">Membrane</keyword>
<keyword evidence="7" id="KW-1185">Reference proteome</keyword>
<evidence type="ECO:0000256" key="1">
    <source>
        <dbReference type="ARBA" id="ARBA00004123"/>
    </source>
</evidence>
<evidence type="ECO:0000256" key="3">
    <source>
        <dbReference type="SAM" id="MobiDB-lite"/>
    </source>
</evidence>
<comment type="subcellular location">
    <subcellularLocation>
        <location evidence="1">Nucleus</location>
    </subcellularLocation>
</comment>
<feature type="compositionally biased region" description="Basic and acidic residues" evidence="3">
    <location>
        <begin position="241"/>
        <end position="269"/>
    </location>
</feature>
<evidence type="ECO:0000313" key="6">
    <source>
        <dbReference type="EMBL" id="KAK6941570.1"/>
    </source>
</evidence>
<organism evidence="6 7">
    <name type="scientific">Dillenia turbinata</name>
    <dbReference type="NCBI Taxonomy" id="194707"/>
    <lineage>
        <taxon>Eukaryota</taxon>
        <taxon>Viridiplantae</taxon>
        <taxon>Streptophyta</taxon>
        <taxon>Embryophyta</taxon>
        <taxon>Tracheophyta</taxon>
        <taxon>Spermatophyta</taxon>
        <taxon>Magnoliopsida</taxon>
        <taxon>eudicotyledons</taxon>
        <taxon>Gunneridae</taxon>
        <taxon>Pentapetalae</taxon>
        <taxon>Dilleniales</taxon>
        <taxon>Dilleniaceae</taxon>
        <taxon>Dillenia</taxon>
    </lineage>
</organism>
<evidence type="ECO:0000259" key="5">
    <source>
        <dbReference type="Pfam" id="PF08585"/>
    </source>
</evidence>
<evidence type="ECO:0000256" key="2">
    <source>
        <dbReference type="ARBA" id="ARBA00023242"/>
    </source>
</evidence>
<feature type="compositionally biased region" description="Basic and acidic residues" evidence="3">
    <location>
        <begin position="205"/>
        <end position="216"/>
    </location>
</feature>
<dbReference type="PANTHER" id="PTHR13681:SF24">
    <property type="entry name" value="TUDOR DOMAIN-CONTAINING PROTEIN 3"/>
    <property type="match status" value="1"/>
</dbReference>
<keyword evidence="2" id="KW-0539">Nucleus</keyword>
<keyword evidence="4" id="KW-1133">Transmembrane helix</keyword>